<dbReference type="AlphaFoldDB" id="A0A2R6P016"/>
<dbReference type="Proteomes" id="UP000186601">
    <property type="component" value="Unassembled WGS sequence"/>
</dbReference>
<keyword evidence="3" id="KW-1185">Reference proteome</keyword>
<reference evidence="2 3" key="1">
    <citation type="submission" date="2018-02" db="EMBL/GenBank/DDBJ databases">
        <title>Genome sequence of the basidiomycete white-rot fungus Phlebia centrifuga.</title>
        <authorList>
            <person name="Granchi Z."/>
            <person name="Peng M."/>
            <person name="de Vries R.P."/>
            <person name="Hilden K."/>
            <person name="Makela M.R."/>
            <person name="Grigoriev I."/>
            <person name="Riley R."/>
        </authorList>
    </citation>
    <scope>NUCLEOTIDE SEQUENCE [LARGE SCALE GENOMIC DNA]</scope>
    <source>
        <strain evidence="2 3">FBCC195</strain>
    </source>
</reference>
<name>A0A2R6P016_9APHY</name>
<protein>
    <recommendedName>
        <fullName evidence="1">C2H2-type domain-containing protein</fullName>
    </recommendedName>
</protein>
<evidence type="ECO:0000313" key="3">
    <source>
        <dbReference type="Proteomes" id="UP000186601"/>
    </source>
</evidence>
<dbReference type="PROSITE" id="PS00028">
    <property type="entry name" value="ZINC_FINGER_C2H2_1"/>
    <property type="match status" value="1"/>
</dbReference>
<comment type="caution">
    <text evidence="2">The sequence shown here is derived from an EMBL/GenBank/DDBJ whole genome shotgun (WGS) entry which is preliminary data.</text>
</comment>
<feature type="domain" description="C2H2-type" evidence="1">
    <location>
        <begin position="54"/>
        <end position="75"/>
    </location>
</feature>
<dbReference type="Gene3D" id="3.30.160.60">
    <property type="entry name" value="Classic Zinc Finger"/>
    <property type="match status" value="1"/>
</dbReference>
<organism evidence="2 3">
    <name type="scientific">Hermanssonia centrifuga</name>
    <dbReference type="NCBI Taxonomy" id="98765"/>
    <lineage>
        <taxon>Eukaryota</taxon>
        <taxon>Fungi</taxon>
        <taxon>Dikarya</taxon>
        <taxon>Basidiomycota</taxon>
        <taxon>Agaricomycotina</taxon>
        <taxon>Agaricomycetes</taxon>
        <taxon>Polyporales</taxon>
        <taxon>Meruliaceae</taxon>
        <taxon>Hermanssonia</taxon>
    </lineage>
</organism>
<dbReference type="InterPro" id="IPR013087">
    <property type="entry name" value="Znf_C2H2_type"/>
</dbReference>
<evidence type="ECO:0000313" key="2">
    <source>
        <dbReference type="EMBL" id="PSR81853.1"/>
    </source>
</evidence>
<dbReference type="EMBL" id="MLYV02000605">
    <property type="protein sequence ID" value="PSR81853.1"/>
    <property type="molecule type" value="Genomic_DNA"/>
</dbReference>
<dbReference type="STRING" id="98765.A0A2R6P016"/>
<gene>
    <name evidence="2" type="ORF">PHLCEN_2v6225</name>
</gene>
<evidence type="ECO:0000259" key="1">
    <source>
        <dbReference type="PROSITE" id="PS00028"/>
    </source>
</evidence>
<sequence length="107" mass="12126">MPDDNTSGRVSPKLIQPPFVHHDGELVEFTKAGNISRMRSHRGNKPAIPQTQLCHLCPAKFTRITHLHRHLRTQHPDRYVSSTRDVIRSSLVVTSSLDINAVAEIRE</sequence>
<proteinExistence type="predicted"/>
<dbReference type="OrthoDB" id="1405595at2759"/>
<accession>A0A2R6P016</accession>